<evidence type="ECO:0000313" key="1">
    <source>
        <dbReference type="EMBL" id="ETN71659.1"/>
    </source>
</evidence>
<keyword evidence="2" id="KW-1185">Reference proteome</keyword>
<dbReference type="Proteomes" id="UP000053676">
    <property type="component" value="Unassembled WGS sequence"/>
</dbReference>
<dbReference type="EMBL" id="KI667482">
    <property type="protein sequence ID" value="ETN71659.1"/>
    <property type="molecule type" value="Genomic_DNA"/>
</dbReference>
<gene>
    <name evidence="1" type="ORF">NECAME_14148</name>
</gene>
<evidence type="ECO:0000313" key="2">
    <source>
        <dbReference type="Proteomes" id="UP000053676"/>
    </source>
</evidence>
<dbReference type="AlphaFoldDB" id="W2SPN2"/>
<proteinExistence type="predicted"/>
<name>W2SPN2_NECAM</name>
<sequence length="87" mass="10078">MSGGTSERRRNVASYVFLDPKLQQFFPRVTSEPSLEMESTTQLHLLRTIAHVRVLFFARMDGQHSTLNREGKLKFLENPVKVLDYPL</sequence>
<reference evidence="2" key="1">
    <citation type="journal article" date="2014" name="Nat. Genet.">
        <title>Genome of the human hookworm Necator americanus.</title>
        <authorList>
            <person name="Tang Y.T."/>
            <person name="Gao X."/>
            <person name="Rosa B.A."/>
            <person name="Abubucker S."/>
            <person name="Hallsworth-Pepin K."/>
            <person name="Martin J."/>
            <person name="Tyagi R."/>
            <person name="Heizer E."/>
            <person name="Zhang X."/>
            <person name="Bhonagiri-Palsikar V."/>
            <person name="Minx P."/>
            <person name="Warren W.C."/>
            <person name="Wang Q."/>
            <person name="Zhan B."/>
            <person name="Hotez P.J."/>
            <person name="Sternberg P.W."/>
            <person name="Dougall A."/>
            <person name="Gaze S.T."/>
            <person name="Mulvenna J."/>
            <person name="Sotillo J."/>
            <person name="Ranganathan S."/>
            <person name="Rabelo E.M."/>
            <person name="Wilson R.K."/>
            <person name="Felgner P.L."/>
            <person name="Bethony J."/>
            <person name="Hawdon J.M."/>
            <person name="Gasser R.B."/>
            <person name="Loukas A."/>
            <person name="Mitreva M."/>
        </authorList>
    </citation>
    <scope>NUCLEOTIDE SEQUENCE [LARGE SCALE GENOMIC DNA]</scope>
</reference>
<protein>
    <submittedName>
        <fullName evidence="1">Uncharacterized protein</fullName>
    </submittedName>
</protein>
<accession>W2SPN2</accession>
<organism evidence="1 2">
    <name type="scientific">Necator americanus</name>
    <name type="common">Human hookworm</name>
    <dbReference type="NCBI Taxonomy" id="51031"/>
    <lineage>
        <taxon>Eukaryota</taxon>
        <taxon>Metazoa</taxon>
        <taxon>Ecdysozoa</taxon>
        <taxon>Nematoda</taxon>
        <taxon>Chromadorea</taxon>
        <taxon>Rhabditida</taxon>
        <taxon>Rhabditina</taxon>
        <taxon>Rhabditomorpha</taxon>
        <taxon>Strongyloidea</taxon>
        <taxon>Ancylostomatidae</taxon>
        <taxon>Bunostominae</taxon>
        <taxon>Necator</taxon>
    </lineage>
</organism>
<dbReference type="KEGG" id="nai:NECAME_14148"/>